<accession>A0A2A4ANC5</accession>
<evidence type="ECO:0000313" key="2">
    <source>
        <dbReference type="Proteomes" id="UP000218690"/>
    </source>
</evidence>
<organism evidence="1 2">
    <name type="scientific">Corynebacterium accolens</name>
    <dbReference type="NCBI Taxonomy" id="38284"/>
    <lineage>
        <taxon>Bacteria</taxon>
        <taxon>Bacillati</taxon>
        <taxon>Actinomycetota</taxon>
        <taxon>Actinomycetes</taxon>
        <taxon>Mycobacteriales</taxon>
        <taxon>Corynebacteriaceae</taxon>
        <taxon>Corynebacterium</taxon>
    </lineage>
</organism>
<protein>
    <submittedName>
        <fullName evidence="1">Uncharacterized protein</fullName>
    </submittedName>
</protein>
<dbReference type="Proteomes" id="UP000218690">
    <property type="component" value="Unassembled WGS sequence"/>
</dbReference>
<comment type="caution">
    <text evidence="1">The sequence shown here is derived from an EMBL/GenBank/DDBJ whole genome shotgun (WGS) entry which is preliminary data.</text>
</comment>
<gene>
    <name evidence="1" type="ORF">COM45_00685</name>
</gene>
<dbReference type="EMBL" id="NWBP01000001">
    <property type="protein sequence ID" value="PCC83967.1"/>
    <property type="molecule type" value="Genomic_DNA"/>
</dbReference>
<reference evidence="1 2" key="1">
    <citation type="submission" date="2017-09" db="EMBL/GenBank/DDBJ databases">
        <title>Draft Genome Sequence of Corynebacterium accolens AH4003.</title>
        <authorList>
            <person name="Chen Y."/>
            <person name="Oosthuysen W.F."/>
            <person name="Kelley S."/>
            <person name="Horswill A."/>
        </authorList>
    </citation>
    <scope>NUCLEOTIDE SEQUENCE [LARGE SCALE GENOMIC DNA]</scope>
    <source>
        <strain evidence="1 2">AH4003</strain>
    </source>
</reference>
<sequence>MLDPTRIDRTLQALKAAWEGQPELPLGTLFAMLANQGLGWGADDADMVRALEQMARLHPPTLPLGDGRVEEGLWLLVTQRERVTIGEENVVIRRTGDDGPRQPVAWKYSAVRPVGPGRPLVIKDSESIEHRFGVVESITRLKQDSRQLSGLKRRNVGERAWLIRTELETILLDHGLHAFKIARRCLQRADYSWKQILQCSPGKPLQVSLSRGVTHEFGAVTEVLLAESAPDIAVDGYID</sequence>
<dbReference type="AlphaFoldDB" id="A0A2A4ANC5"/>
<name>A0A2A4ANC5_9CORY</name>
<proteinExistence type="predicted"/>
<evidence type="ECO:0000313" key="1">
    <source>
        <dbReference type="EMBL" id="PCC83967.1"/>
    </source>
</evidence>